<dbReference type="GO" id="GO:0008745">
    <property type="term" value="F:N-acetylmuramoyl-L-alanine amidase activity"/>
    <property type="evidence" value="ECO:0007669"/>
    <property type="project" value="UniProtKB-EC"/>
</dbReference>
<comment type="caution">
    <text evidence="3">The sequence shown here is derived from an EMBL/GenBank/DDBJ whole genome shotgun (WGS) entry which is preliminary data.</text>
</comment>
<feature type="domain" description="MurNAc-LAA" evidence="2">
    <location>
        <begin position="229"/>
        <end position="340"/>
    </location>
</feature>
<dbReference type="SMART" id="SM00646">
    <property type="entry name" value="Ami_3"/>
    <property type="match status" value="1"/>
</dbReference>
<dbReference type="SUPFAM" id="SSF53187">
    <property type="entry name" value="Zn-dependent exopeptidases"/>
    <property type="match status" value="1"/>
</dbReference>
<dbReference type="Proteomes" id="UP000559117">
    <property type="component" value="Unassembled WGS sequence"/>
</dbReference>
<dbReference type="Pfam" id="PF01520">
    <property type="entry name" value="Amidase_3"/>
    <property type="match status" value="1"/>
</dbReference>
<proteinExistence type="predicted"/>
<dbReference type="PANTHER" id="PTHR30404:SF0">
    <property type="entry name" value="N-ACETYLMURAMOYL-L-ALANINE AMIDASE AMIC"/>
    <property type="match status" value="1"/>
</dbReference>
<accession>A0A840UFW5</accession>
<dbReference type="EC" id="3.5.1.28" evidence="3"/>
<evidence type="ECO:0000259" key="2">
    <source>
        <dbReference type="SMART" id="SM00646"/>
    </source>
</evidence>
<dbReference type="Gene3D" id="3.40.630.40">
    <property type="entry name" value="Zn-dependent exopeptidases"/>
    <property type="match status" value="1"/>
</dbReference>
<keyword evidence="4" id="KW-1185">Reference proteome</keyword>
<dbReference type="PANTHER" id="PTHR30404">
    <property type="entry name" value="N-ACETYLMURAMOYL-L-ALANINE AMIDASE"/>
    <property type="match status" value="1"/>
</dbReference>
<evidence type="ECO:0000313" key="3">
    <source>
        <dbReference type="EMBL" id="MBB5335889.1"/>
    </source>
</evidence>
<dbReference type="InterPro" id="IPR050695">
    <property type="entry name" value="N-acetylmuramoyl_amidase_3"/>
</dbReference>
<reference evidence="3 4" key="1">
    <citation type="submission" date="2020-08" db="EMBL/GenBank/DDBJ databases">
        <title>Genomic Encyclopedia of Type Strains, Phase IV (KMG-IV): sequencing the most valuable type-strain genomes for metagenomic binning, comparative biology and taxonomic classification.</title>
        <authorList>
            <person name="Goeker M."/>
        </authorList>
    </citation>
    <scope>NUCLEOTIDE SEQUENCE [LARGE SCALE GENOMIC DNA]</scope>
    <source>
        <strain evidence="3 4">DSM 24661</strain>
    </source>
</reference>
<dbReference type="CDD" id="cd02696">
    <property type="entry name" value="MurNAc-LAA"/>
    <property type="match status" value="1"/>
</dbReference>
<sequence length="346" mass="38327">MLKRIFGMFFVLLLLLQTVCMASARIEGFRYNTLFSSAQAQFLHIEISLNQKVSKYDVHIDPDNKKQLIVTIPNTKLKNNDLEMRNLDGKIANKIALSEDQHNIKAVISLPYNASYAEYKTYMVDKDKRHRKTPVLAIDIAKEPAINNTTSSLRSLRGHTIVIDPGHGGSDSGAVGPDGIMEKTVTLAIAKKVDKILSDNGAKVVMTRTTDRDVYAPNDTAVEELQARVDIGENAGNADIFMSIHANSFINDTAHGTETFYYNGSDNGKNLASFVQDELVKATNLADRGISTANFYVIKHSSMPAILIETAFISNNTEEQLLNDETFQTTIAQAICRGIAKYFQNN</sequence>
<protein>
    <submittedName>
        <fullName evidence="3">N-acetylmuramoyl-L-alanine amidase</fullName>
        <ecNumber evidence="3">3.5.1.28</ecNumber>
    </submittedName>
</protein>
<evidence type="ECO:0000256" key="1">
    <source>
        <dbReference type="ARBA" id="ARBA00022801"/>
    </source>
</evidence>
<dbReference type="GO" id="GO:0009253">
    <property type="term" value="P:peptidoglycan catabolic process"/>
    <property type="evidence" value="ECO:0007669"/>
    <property type="project" value="InterPro"/>
</dbReference>
<dbReference type="AlphaFoldDB" id="A0A840UFW5"/>
<dbReference type="RefSeq" id="WP_231038150.1">
    <property type="nucleotide sequence ID" value="NZ_JACHFH010000009.1"/>
</dbReference>
<gene>
    <name evidence="3" type="ORF">HNR32_001023</name>
</gene>
<dbReference type="GO" id="GO:0030288">
    <property type="term" value="C:outer membrane-bounded periplasmic space"/>
    <property type="evidence" value="ECO:0007669"/>
    <property type="project" value="TreeGrafter"/>
</dbReference>
<dbReference type="InterPro" id="IPR002508">
    <property type="entry name" value="MurNAc-LAA_cat"/>
</dbReference>
<name>A0A840UFW5_9FIRM</name>
<organism evidence="3 4">
    <name type="scientific">Pectinatus brassicae</name>
    <dbReference type="NCBI Taxonomy" id="862415"/>
    <lineage>
        <taxon>Bacteria</taxon>
        <taxon>Bacillati</taxon>
        <taxon>Bacillota</taxon>
        <taxon>Negativicutes</taxon>
        <taxon>Selenomonadales</taxon>
        <taxon>Selenomonadaceae</taxon>
        <taxon>Pectinatus</taxon>
    </lineage>
</organism>
<evidence type="ECO:0000313" key="4">
    <source>
        <dbReference type="Proteomes" id="UP000559117"/>
    </source>
</evidence>
<dbReference type="EMBL" id="JACHFH010000009">
    <property type="protein sequence ID" value="MBB5335889.1"/>
    <property type="molecule type" value="Genomic_DNA"/>
</dbReference>
<keyword evidence="1 3" id="KW-0378">Hydrolase</keyword>